<evidence type="ECO:0000313" key="2">
    <source>
        <dbReference type="Proteomes" id="UP000191988"/>
    </source>
</evidence>
<dbReference type="Proteomes" id="UP000191988">
    <property type="component" value="Unassembled WGS sequence"/>
</dbReference>
<name>A0A1S7REQ1_9HYPH</name>
<keyword evidence="2" id="KW-1185">Reference proteome</keyword>
<dbReference type="AlphaFoldDB" id="A0A1S7REQ1"/>
<dbReference type="EMBL" id="FBWK01000049">
    <property type="protein sequence ID" value="CUX51503.1"/>
    <property type="molecule type" value="Genomic_DNA"/>
</dbReference>
<sequence>MLKDAWAFSACISAGFVLLLEVPSIRALTKDAPPECRFSSEQSLDGEVTLLQEEDNP</sequence>
<evidence type="ECO:0000313" key="1">
    <source>
        <dbReference type="EMBL" id="CUX51503.1"/>
    </source>
</evidence>
<accession>A0A1S7REQ1</accession>
<gene>
    <name evidence="1" type="ORF">AGR3A_Lc130362</name>
</gene>
<reference evidence="2" key="1">
    <citation type="submission" date="2016-01" db="EMBL/GenBank/DDBJ databases">
        <authorList>
            <person name="Regsiter A."/>
            <person name="william w."/>
        </authorList>
    </citation>
    <scope>NUCLEOTIDE SEQUENCE [LARGE SCALE GENOMIC DNA]</scope>
    <source>
        <strain evidence="2">CFBP 6623</strain>
    </source>
</reference>
<organism evidence="1 2">
    <name type="scientific">Agrobacterium tomkonis CFBP 6623</name>
    <dbReference type="NCBI Taxonomy" id="1183432"/>
    <lineage>
        <taxon>Bacteria</taxon>
        <taxon>Pseudomonadati</taxon>
        <taxon>Pseudomonadota</taxon>
        <taxon>Alphaproteobacteria</taxon>
        <taxon>Hyphomicrobiales</taxon>
        <taxon>Rhizobiaceae</taxon>
        <taxon>Rhizobium/Agrobacterium group</taxon>
        <taxon>Agrobacterium</taxon>
        <taxon>Agrobacterium tumefaciens complex</taxon>
    </lineage>
</organism>
<proteinExistence type="predicted"/>
<protein>
    <submittedName>
        <fullName evidence="1">Uncharacterized protein</fullName>
    </submittedName>
</protein>
<dbReference type="STRING" id="1183432.AGR3A_Lc130362"/>